<sequence length="459" mass="52598">MKKIAIFINSDSQYFGIKAIAQFFVDAGWDLDLLIPNLNSFPDIVLSDIQAKYNFIEADVDRLCFTIGGNNYNVIGCYSSGSTIRRLQRNISLLYKETGTRPFIFTGYNGVVYEKYEEGIYWRCGYDVICVNGQRDVELFQSILAGTVCNDQKLYALGINKPHNYLPTTPKKSVVFAEQVIVPHSKKNRRLFFKQLSLFAEANPDYEVTIKPRVPMGGNTFHKQVLHPESYDAWPVNVKISHAPLTELLSEAEALLSISSTAYFDAISYDVLPLCIMDFGVNTRYGSHYFIGCGTEILLNELKPIEELLELKVNKTWISRTGYNLNNFNALLDEIEVYDSKPLPPAFPELFLNSSWKGRIAARQNPVEVMLLLQANSLFEEGKYLNCIEKLHHFNDITSKNAHAAYLMVECYEAIFEYKLALEWLRLVKILKPHWKKVQVKWLSIQSKRMKAIFLKNTP</sequence>
<accession>A0ABU8TS39</accession>
<reference evidence="1 2" key="1">
    <citation type="submission" date="2024-02" db="EMBL/GenBank/DDBJ databases">
        <title>Roseibium algae sp. nov., isolated from marine alga (Grateloupia sp.), showing potential in myo-inositol conversion.</title>
        <authorList>
            <person name="Wang Y."/>
        </authorList>
    </citation>
    <scope>NUCLEOTIDE SEQUENCE [LARGE SCALE GENOMIC DNA]</scope>
    <source>
        <strain evidence="1 2">H3510</strain>
    </source>
</reference>
<evidence type="ECO:0000313" key="2">
    <source>
        <dbReference type="Proteomes" id="UP001385499"/>
    </source>
</evidence>
<dbReference type="Proteomes" id="UP001385499">
    <property type="component" value="Unassembled WGS sequence"/>
</dbReference>
<dbReference type="Pfam" id="PF20471">
    <property type="entry name" value="DUF6716"/>
    <property type="match status" value="1"/>
</dbReference>
<comment type="caution">
    <text evidence="1">The sequence shown here is derived from an EMBL/GenBank/DDBJ whole genome shotgun (WGS) entry which is preliminary data.</text>
</comment>
<dbReference type="EMBL" id="JBAKIA010000043">
    <property type="protein sequence ID" value="MEJ8476993.1"/>
    <property type="molecule type" value="Genomic_DNA"/>
</dbReference>
<proteinExistence type="predicted"/>
<gene>
    <name evidence="1" type="ORF">V6575_23225</name>
</gene>
<evidence type="ECO:0000313" key="1">
    <source>
        <dbReference type="EMBL" id="MEJ8476993.1"/>
    </source>
</evidence>
<organism evidence="1 2">
    <name type="scientific">Roseibium algae</name>
    <dbReference type="NCBI Taxonomy" id="3123038"/>
    <lineage>
        <taxon>Bacteria</taxon>
        <taxon>Pseudomonadati</taxon>
        <taxon>Pseudomonadota</taxon>
        <taxon>Alphaproteobacteria</taxon>
        <taxon>Hyphomicrobiales</taxon>
        <taxon>Stappiaceae</taxon>
        <taxon>Roseibium</taxon>
    </lineage>
</organism>
<dbReference type="InterPro" id="IPR046561">
    <property type="entry name" value="DUF6716"/>
</dbReference>
<name>A0ABU8TS39_9HYPH</name>
<keyword evidence="2" id="KW-1185">Reference proteome</keyword>
<protein>
    <submittedName>
        <fullName evidence="1">DUF6716 putative glycosyltransferase</fullName>
    </submittedName>
</protein>
<dbReference type="RefSeq" id="WP_340277893.1">
    <property type="nucleotide sequence ID" value="NZ_JBAKIA010000043.1"/>
</dbReference>